<dbReference type="Pfam" id="PF00753">
    <property type="entry name" value="Lactamase_B"/>
    <property type="match status" value="1"/>
</dbReference>
<dbReference type="InterPro" id="IPR036866">
    <property type="entry name" value="RibonucZ/Hydroxyglut_hydro"/>
</dbReference>
<dbReference type="Proteomes" id="UP001358417">
    <property type="component" value="Unassembled WGS sequence"/>
</dbReference>
<accession>A0AAV9MUD9</accession>
<dbReference type="PANTHER" id="PTHR42951">
    <property type="entry name" value="METALLO-BETA-LACTAMASE DOMAIN-CONTAINING"/>
    <property type="match status" value="1"/>
</dbReference>
<dbReference type="InterPro" id="IPR001279">
    <property type="entry name" value="Metallo-B-lactamas"/>
</dbReference>
<dbReference type="PANTHER" id="PTHR42951:SF14">
    <property type="entry name" value="METALLO-BETA-LACTAMASE SUPERFAMILY PROTEIN"/>
    <property type="match status" value="1"/>
</dbReference>
<protein>
    <recommendedName>
        <fullName evidence="1">Metallo-beta-lactamase domain-containing protein</fullName>
    </recommendedName>
</protein>
<dbReference type="InterPro" id="IPR050855">
    <property type="entry name" value="NDM-1-like"/>
</dbReference>
<keyword evidence="3" id="KW-1185">Reference proteome</keyword>
<dbReference type="GeneID" id="89980136"/>
<gene>
    <name evidence="2" type="ORF">LTR84_011987</name>
</gene>
<dbReference type="SUPFAM" id="SSF56281">
    <property type="entry name" value="Metallo-hydrolase/oxidoreductase"/>
    <property type="match status" value="1"/>
</dbReference>
<feature type="domain" description="Metallo-beta-lactamase" evidence="1">
    <location>
        <begin position="33"/>
        <end position="227"/>
    </location>
</feature>
<name>A0AAV9MUD9_9EURO</name>
<evidence type="ECO:0000313" key="2">
    <source>
        <dbReference type="EMBL" id="KAK5043451.1"/>
    </source>
</evidence>
<evidence type="ECO:0000313" key="3">
    <source>
        <dbReference type="Proteomes" id="UP001358417"/>
    </source>
</evidence>
<dbReference type="Gene3D" id="3.60.15.10">
    <property type="entry name" value="Ribonuclease Z/Hydroxyacylglutathione hydrolase-like"/>
    <property type="match status" value="1"/>
</dbReference>
<dbReference type="SMART" id="SM00849">
    <property type="entry name" value="Lactamase_B"/>
    <property type="match status" value="1"/>
</dbReference>
<evidence type="ECO:0000259" key="1">
    <source>
        <dbReference type="SMART" id="SM00849"/>
    </source>
</evidence>
<organism evidence="2 3">
    <name type="scientific">Exophiala bonariae</name>
    <dbReference type="NCBI Taxonomy" id="1690606"/>
    <lineage>
        <taxon>Eukaryota</taxon>
        <taxon>Fungi</taxon>
        <taxon>Dikarya</taxon>
        <taxon>Ascomycota</taxon>
        <taxon>Pezizomycotina</taxon>
        <taxon>Eurotiomycetes</taxon>
        <taxon>Chaetothyriomycetidae</taxon>
        <taxon>Chaetothyriales</taxon>
        <taxon>Herpotrichiellaceae</taxon>
        <taxon>Exophiala</taxon>
    </lineage>
</organism>
<dbReference type="EMBL" id="JAVRRD010000065">
    <property type="protein sequence ID" value="KAK5043451.1"/>
    <property type="molecule type" value="Genomic_DNA"/>
</dbReference>
<proteinExistence type="predicted"/>
<sequence>MSAPLSIQADAYVCPPVKTATGLLEPERQWWQPITSTLIHGPTSAVLVDPPLTTDQSEKVADWIESILSLYPGKTLKFIYVTHAHGDHFFGAPVIQKRFPNVEILTTATVLEGIKVVYSPEVHEGVWGKLFPNGQLPVEKRLPTALPSSNEFFIDGEVLKAYDVSSDCEQSSFLHVPCIKLVVGGDVVYGDCHQHLREANTPEKRQRWLDALDLIDSLKPNVVVPSHKRATQSDGAYLVEATRRYILDFARWGDEIKKDDSIEAAKKPEALFARVKKGYSQRWNEWLLLGGAVAFFD</sequence>
<dbReference type="AlphaFoldDB" id="A0AAV9MUD9"/>
<dbReference type="RefSeq" id="XP_064699842.1">
    <property type="nucleotide sequence ID" value="XM_064855514.1"/>
</dbReference>
<reference evidence="2 3" key="1">
    <citation type="submission" date="2023-08" db="EMBL/GenBank/DDBJ databases">
        <title>Black Yeasts Isolated from many extreme environments.</title>
        <authorList>
            <person name="Coleine C."/>
            <person name="Stajich J.E."/>
            <person name="Selbmann L."/>
        </authorList>
    </citation>
    <scope>NUCLEOTIDE SEQUENCE [LARGE SCALE GENOMIC DNA]</scope>
    <source>
        <strain evidence="2 3">CCFEE 5792</strain>
    </source>
</reference>
<dbReference type="CDD" id="cd07739">
    <property type="entry name" value="metallo-hydrolase-like_MBL-fold"/>
    <property type="match status" value="1"/>
</dbReference>
<comment type="caution">
    <text evidence="2">The sequence shown here is derived from an EMBL/GenBank/DDBJ whole genome shotgun (WGS) entry which is preliminary data.</text>
</comment>